<evidence type="ECO:0000256" key="3">
    <source>
        <dbReference type="SAM" id="SignalP"/>
    </source>
</evidence>
<keyword evidence="6" id="KW-1185">Reference proteome</keyword>
<dbReference type="Proteomes" id="UP000762676">
    <property type="component" value="Unassembled WGS sequence"/>
</dbReference>
<evidence type="ECO:0000313" key="5">
    <source>
        <dbReference type="EMBL" id="GFS21864.1"/>
    </source>
</evidence>
<keyword evidence="3" id="KW-0732">Signal</keyword>
<name>A0AAV4JIE3_9GAST</name>
<dbReference type="InterPro" id="IPR036024">
    <property type="entry name" value="Somatomedin_B-like_dom_sf"/>
</dbReference>
<evidence type="ECO:0000313" key="6">
    <source>
        <dbReference type="Proteomes" id="UP000762676"/>
    </source>
</evidence>
<feature type="signal peptide" evidence="3">
    <location>
        <begin position="1"/>
        <end position="23"/>
    </location>
</feature>
<accession>A0AAV4JIE3</accession>
<dbReference type="SUPFAM" id="SSF90188">
    <property type="entry name" value="Somatomedin B domain"/>
    <property type="match status" value="1"/>
</dbReference>
<feature type="region of interest" description="Disordered" evidence="2">
    <location>
        <begin position="437"/>
        <end position="473"/>
    </location>
</feature>
<dbReference type="AlphaFoldDB" id="A0AAV4JIE3"/>
<feature type="compositionally biased region" description="Polar residues" evidence="2">
    <location>
        <begin position="441"/>
        <end position="460"/>
    </location>
</feature>
<reference evidence="5 6" key="1">
    <citation type="journal article" date="2021" name="Elife">
        <title>Chloroplast acquisition without the gene transfer in kleptoplastic sea slugs, Plakobranchus ocellatus.</title>
        <authorList>
            <person name="Maeda T."/>
            <person name="Takahashi S."/>
            <person name="Yoshida T."/>
            <person name="Shimamura S."/>
            <person name="Takaki Y."/>
            <person name="Nagai Y."/>
            <person name="Toyoda A."/>
            <person name="Suzuki Y."/>
            <person name="Arimoto A."/>
            <person name="Ishii H."/>
            <person name="Satoh N."/>
            <person name="Nishiyama T."/>
            <person name="Hasebe M."/>
            <person name="Maruyama T."/>
            <person name="Minagawa J."/>
            <person name="Obokata J."/>
            <person name="Shigenobu S."/>
        </authorList>
    </citation>
    <scope>NUCLEOTIDE SEQUENCE [LARGE SCALE GENOMIC DNA]</scope>
</reference>
<feature type="chain" id="PRO_5043910039" description="SMB domain-containing protein" evidence="3">
    <location>
        <begin position="24"/>
        <end position="610"/>
    </location>
</feature>
<dbReference type="EMBL" id="BMAT01003210">
    <property type="protein sequence ID" value="GFS21864.1"/>
    <property type="molecule type" value="Genomic_DNA"/>
</dbReference>
<feature type="domain" description="SMB" evidence="4">
    <location>
        <begin position="119"/>
        <end position="165"/>
    </location>
</feature>
<proteinExistence type="predicted"/>
<gene>
    <name evidence="5" type="ORF">ElyMa_001603700</name>
</gene>
<keyword evidence="1" id="KW-1015">Disulfide bond</keyword>
<evidence type="ECO:0000259" key="4">
    <source>
        <dbReference type="PROSITE" id="PS50958"/>
    </source>
</evidence>
<evidence type="ECO:0000256" key="1">
    <source>
        <dbReference type="ARBA" id="ARBA00023157"/>
    </source>
</evidence>
<comment type="caution">
    <text evidence="5">The sequence shown here is derived from an EMBL/GenBank/DDBJ whole genome shotgun (WGS) entry which is preliminary data.</text>
</comment>
<dbReference type="PROSITE" id="PS50958">
    <property type="entry name" value="SMB_2"/>
    <property type="match status" value="1"/>
</dbReference>
<sequence length="610" mass="68909">MRDVHARRQILTLLSLCVFNISAKNIDATASISKTARSSSTKVYNHSASTSQAAFLREERSNGDRYTRPLSSTLETTPLFTRPYAVQSSECLNNATTFVYQKNLCDASDPNSYVANKKAVYSCENRCDKIRPFKIKGGDWCACDADCVVHADCCRDMAQVCPETYARGTSFHASIGRPQSLCGRGTTKVFECKTMNSDEYKKHVSNTNDIPYSPWEMAFFHNQHQEFPLPSRRLGQLTSSQGQFSVVDITSGMIFKDFQAFESCAGPESVPYFLPMIVSLDCSAIKSTADRTRASRVLQWCRERVLNDVKTPFHRSCFETRLIICHCSRDSHFIDHLHNACIGANASVAHLRYKLWNYQVQTEDIVAEDTPCAISSYGSYANPDIGDTRISISILLAGHAQKAKAYRQDIAIDNPTSFSNKTTTFSTSRLNNHNFNVNNNEESSTGIDTNSRDNLLSNSSFDRRSPPTVPQKWFQANSPVTREDLRVVVEFSWTVERRLLCRSLYDYVSQCQILDCAHGAILSQDPDRGGDFGGSRCLWPSHIIVKPQTADRPAPLCWCMRVLAVLTELRIWSINMRSIDKHQCFLNLTVRHIGKSKFVRYLEITIFEIF</sequence>
<dbReference type="InterPro" id="IPR001212">
    <property type="entry name" value="Somatomedin_B_dom"/>
</dbReference>
<protein>
    <recommendedName>
        <fullName evidence="4">SMB domain-containing protein</fullName>
    </recommendedName>
</protein>
<organism evidence="5 6">
    <name type="scientific">Elysia marginata</name>
    <dbReference type="NCBI Taxonomy" id="1093978"/>
    <lineage>
        <taxon>Eukaryota</taxon>
        <taxon>Metazoa</taxon>
        <taxon>Spiralia</taxon>
        <taxon>Lophotrochozoa</taxon>
        <taxon>Mollusca</taxon>
        <taxon>Gastropoda</taxon>
        <taxon>Heterobranchia</taxon>
        <taxon>Euthyneura</taxon>
        <taxon>Panpulmonata</taxon>
        <taxon>Sacoglossa</taxon>
        <taxon>Placobranchoidea</taxon>
        <taxon>Plakobranchidae</taxon>
        <taxon>Elysia</taxon>
    </lineage>
</organism>
<evidence type="ECO:0000256" key="2">
    <source>
        <dbReference type="SAM" id="MobiDB-lite"/>
    </source>
</evidence>
<dbReference type="Pfam" id="PF01033">
    <property type="entry name" value="Somatomedin_B"/>
    <property type="match status" value="1"/>
</dbReference>